<sequence>MAAILLGLTACQPVKPSAEAAAAAELRARGYSRVPEVTSVIQEGEVFVVFGQATQRGRVNLIYSGTNAAGQSVRSYLGDEADKTGQFRVPEVPIGVNGGLYDLTVDSERDRDAETATSQAPDSVQIDQRGRTMRAEGRLFVPRGRPDKAAMLLPGGAARSLSKEKLILAAADYDSTGGIAVAGHVAPTTTVNLVVSGIIIGRSQSDDQGRYQVTGQIAAPGELETGLEIEIETDKQSEKRTIPVSLPAPGDRITPVDGAWRVDWTLPGGGVQTTIVF</sequence>
<protein>
    <submittedName>
        <fullName evidence="1">Uncharacterized protein</fullName>
    </submittedName>
</protein>
<dbReference type="EMBL" id="GL883079">
    <property type="protein sequence ID" value="EGF90344.1"/>
    <property type="molecule type" value="Genomic_DNA"/>
</dbReference>
<evidence type="ECO:0000313" key="1">
    <source>
        <dbReference type="EMBL" id="EGF90344.1"/>
    </source>
</evidence>
<gene>
    <name evidence="1" type="ORF">ABI_33620</name>
</gene>
<evidence type="ECO:0000313" key="2">
    <source>
        <dbReference type="Proteomes" id="UP000006512"/>
    </source>
</evidence>
<name>F4QQ57_9CAUL</name>
<organism evidence="1 2">
    <name type="scientific">Asticcacaulis biprosthecium C19</name>
    <dbReference type="NCBI Taxonomy" id="715226"/>
    <lineage>
        <taxon>Bacteria</taxon>
        <taxon>Pseudomonadati</taxon>
        <taxon>Pseudomonadota</taxon>
        <taxon>Alphaproteobacteria</taxon>
        <taxon>Caulobacterales</taxon>
        <taxon>Caulobacteraceae</taxon>
        <taxon>Asticcacaulis</taxon>
    </lineage>
</organism>
<reference evidence="2" key="1">
    <citation type="submission" date="2011-03" db="EMBL/GenBank/DDBJ databases">
        <title>Draft genome sequence of Brevundimonas diminuta.</title>
        <authorList>
            <person name="Brown P.J.B."/>
            <person name="Buechlein A."/>
            <person name="Hemmerich C."/>
            <person name="Brun Y.V."/>
        </authorList>
    </citation>
    <scope>NUCLEOTIDE SEQUENCE [LARGE SCALE GENOMIC DNA]</scope>
    <source>
        <strain evidence="2">C19</strain>
    </source>
</reference>
<dbReference type="AlphaFoldDB" id="F4QQ57"/>
<dbReference type="HOGENOM" id="CLU_1037041_0_0_5"/>
<accession>F4QQ57</accession>
<dbReference type="Proteomes" id="UP000006512">
    <property type="component" value="Unassembled WGS sequence"/>
</dbReference>
<proteinExistence type="predicted"/>
<dbReference type="STRING" id="715226.ABI_33620"/>
<keyword evidence="2" id="KW-1185">Reference proteome</keyword>
<dbReference type="eggNOG" id="ENOG5033JBV">
    <property type="taxonomic scope" value="Bacteria"/>
</dbReference>